<organism>
    <name type="scientific">Branchiostoma floridae</name>
    <name type="common">Florida lancelet</name>
    <name type="synonym">Amphioxus</name>
    <dbReference type="NCBI Taxonomy" id="7739"/>
    <lineage>
        <taxon>Eukaryota</taxon>
        <taxon>Metazoa</taxon>
        <taxon>Chordata</taxon>
        <taxon>Cephalochordata</taxon>
        <taxon>Leptocardii</taxon>
        <taxon>Amphioxiformes</taxon>
        <taxon>Branchiostomatidae</taxon>
        <taxon>Branchiostoma</taxon>
    </lineage>
</organism>
<protein>
    <submittedName>
        <fullName evidence="2">Uncharacterized protein</fullName>
    </submittedName>
</protein>
<feature type="region of interest" description="Disordered" evidence="1">
    <location>
        <begin position="496"/>
        <end position="517"/>
    </location>
</feature>
<sequence>MRNLERHFDSSEVASDTGKRPALVGLNIKAIADRILGHDANKTTRHTKLKNVRLIGENAICLERYFPRLMLCLSPMKVSEHETDEAQLSELEEILDTYYNMLCLFLPESGNLTVWTITKAIPYHARKLYDEYGVGYGGVSMQGKECLKLTNRSKAEGNSNKFFQVFRMEYIKDFYLQEHNPSPSRYRPHFNLRVPVSDNMKLDAVKMPCNHVICRACYCSFQFRQPVGSGVKTWCLTHKACSDWGLRRAPAGTFYIYSDEILEIVRAAYPSEDDEAWLLTNQANRPTRDEGVDDLFDDKNWVSPTSRHWTDTFLDSDHDEEVVVVPEIEPNKLHPEMAKLEPQTCQRPQSLCEEVSTMPSQFRYQEHEHGILTLLLVYEQVFMLRVKELSISSIQHCCDRRLRFDVPPSPISHRRHSAHSAGPVIGTRAGPAQDGRYLPEKQPCAVPSAKNGLVSLTHDSLVKHLKLLLTSAGFPAAQYSGHSFRRGGHLRLALRGRHSANQTTRRPLLRESARFNH</sequence>
<evidence type="ECO:0000313" key="2">
    <source>
        <dbReference type="EMBL" id="EEN63465.1"/>
    </source>
</evidence>
<name>C3Y8M8_BRAFL</name>
<feature type="region of interest" description="Disordered" evidence="1">
    <location>
        <begin position="409"/>
        <end position="439"/>
    </location>
</feature>
<evidence type="ECO:0000256" key="1">
    <source>
        <dbReference type="SAM" id="MobiDB-lite"/>
    </source>
</evidence>
<gene>
    <name evidence="2" type="ORF">BRAFLDRAFT_69881</name>
</gene>
<dbReference type="EMBL" id="GG666491">
    <property type="protein sequence ID" value="EEN63465.1"/>
    <property type="molecule type" value="Genomic_DNA"/>
</dbReference>
<feature type="compositionally biased region" description="Basic and acidic residues" evidence="1">
    <location>
        <begin position="508"/>
        <end position="517"/>
    </location>
</feature>
<proteinExistence type="predicted"/>
<accession>C3Y8M8</accession>
<dbReference type="eggNOG" id="ENOG502T0SI">
    <property type="taxonomic scope" value="Eukaryota"/>
</dbReference>
<reference evidence="2" key="1">
    <citation type="journal article" date="2008" name="Nature">
        <title>The amphioxus genome and the evolution of the chordate karyotype.</title>
        <authorList>
            <consortium name="US DOE Joint Genome Institute (JGI-PGF)"/>
            <person name="Putnam N.H."/>
            <person name="Butts T."/>
            <person name="Ferrier D.E.K."/>
            <person name="Furlong R.F."/>
            <person name="Hellsten U."/>
            <person name="Kawashima T."/>
            <person name="Robinson-Rechavi M."/>
            <person name="Shoguchi E."/>
            <person name="Terry A."/>
            <person name="Yu J.-K."/>
            <person name="Benito-Gutierrez E.L."/>
            <person name="Dubchak I."/>
            <person name="Garcia-Fernandez J."/>
            <person name="Gibson-Brown J.J."/>
            <person name="Grigoriev I.V."/>
            <person name="Horton A.C."/>
            <person name="de Jong P.J."/>
            <person name="Jurka J."/>
            <person name="Kapitonov V.V."/>
            <person name="Kohara Y."/>
            <person name="Kuroki Y."/>
            <person name="Lindquist E."/>
            <person name="Lucas S."/>
            <person name="Osoegawa K."/>
            <person name="Pennacchio L.A."/>
            <person name="Salamov A.A."/>
            <person name="Satou Y."/>
            <person name="Sauka-Spengler T."/>
            <person name="Schmutz J."/>
            <person name="Shin-I T."/>
            <person name="Toyoda A."/>
            <person name="Bronner-Fraser M."/>
            <person name="Fujiyama A."/>
            <person name="Holland L.Z."/>
            <person name="Holland P.W.H."/>
            <person name="Satoh N."/>
            <person name="Rokhsar D.S."/>
        </authorList>
    </citation>
    <scope>NUCLEOTIDE SEQUENCE [LARGE SCALE GENOMIC DNA]</scope>
    <source>
        <strain evidence="2">S238N-H82</strain>
        <tissue evidence="2">Testes</tissue>
    </source>
</reference>
<dbReference type="InParanoid" id="C3Y8M8"/>
<dbReference type="AlphaFoldDB" id="C3Y8M8"/>